<evidence type="ECO:0000313" key="3">
    <source>
        <dbReference type="Proteomes" id="UP000555838"/>
    </source>
</evidence>
<evidence type="ECO:0008006" key="4">
    <source>
        <dbReference type="Google" id="ProtNLM"/>
    </source>
</evidence>
<name>A0ABR6PCL0_9SPIR</name>
<evidence type="ECO:0000313" key="2">
    <source>
        <dbReference type="EMBL" id="MBB6043524.1"/>
    </source>
</evidence>
<dbReference type="RefSeq" id="WP_183221306.1">
    <property type="nucleotide sequence ID" value="NZ_JACHFG010000013.1"/>
</dbReference>
<keyword evidence="1" id="KW-0732">Signal</keyword>
<accession>A0ABR6PCL0</accession>
<protein>
    <recommendedName>
        <fullName evidence="4">Lipoprotein</fullName>
    </recommendedName>
</protein>
<dbReference type="Proteomes" id="UP000555838">
    <property type="component" value="Unassembled WGS sequence"/>
</dbReference>
<gene>
    <name evidence="2" type="ORF">HNP68_001146</name>
</gene>
<reference evidence="2 3" key="1">
    <citation type="submission" date="2020-08" db="EMBL/GenBank/DDBJ databases">
        <title>Genomic Encyclopedia of Type Strains, Phase IV (KMG-IV): sequencing the most valuable type-strain genomes for metagenomic binning, comparative biology and taxonomic classification.</title>
        <authorList>
            <person name="Goeker M."/>
        </authorList>
    </citation>
    <scope>NUCLEOTIDE SEQUENCE [LARGE SCALE GENOMIC DNA]</scope>
    <source>
        <strain evidence="2 3">DSM 24625</strain>
    </source>
</reference>
<proteinExistence type="predicted"/>
<organism evidence="2 3">
    <name type="scientific">Borreliella yangtzensis</name>
    <dbReference type="NCBI Taxonomy" id="683292"/>
    <lineage>
        <taxon>Bacteria</taxon>
        <taxon>Pseudomonadati</taxon>
        <taxon>Spirochaetota</taxon>
        <taxon>Spirochaetia</taxon>
        <taxon>Spirochaetales</taxon>
        <taxon>Borreliaceae</taxon>
        <taxon>Borreliella</taxon>
    </lineage>
</organism>
<dbReference type="EMBL" id="JACHFG010000013">
    <property type="protein sequence ID" value="MBB6043524.1"/>
    <property type="molecule type" value="Genomic_DNA"/>
</dbReference>
<sequence length="59" mass="6850">MKNKMFIVRIFVVFLTSCVVNPATIEQQTTSCTIHKETETELIESCNHKYKRTEITISN</sequence>
<feature type="signal peptide" evidence="1">
    <location>
        <begin position="1"/>
        <end position="22"/>
    </location>
</feature>
<feature type="chain" id="PRO_5045124495" description="Lipoprotein" evidence="1">
    <location>
        <begin position="23"/>
        <end position="59"/>
    </location>
</feature>
<comment type="caution">
    <text evidence="2">The sequence shown here is derived from an EMBL/GenBank/DDBJ whole genome shotgun (WGS) entry which is preliminary data.</text>
</comment>
<evidence type="ECO:0000256" key="1">
    <source>
        <dbReference type="SAM" id="SignalP"/>
    </source>
</evidence>
<keyword evidence="3" id="KW-1185">Reference proteome</keyword>